<dbReference type="Proteomes" id="UP000003295">
    <property type="component" value="Unassembled WGS sequence"/>
</dbReference>
<dbReference type="AlphaFoldDB" id="C4FAH3"/>
<feature type="transmembrane region" description="Helical" evidence="6">
    <location>
        <begin position="154"/>
        <end position="178"/>
    </location>
</feature>
<feature type="transmembrane region" description="Helical" evidence="6">
    <location>
        <begin position="239"/>
        <end position="265"/>
    </location>
</feature>
<protein>
    <submittedName>
        <fullName evidence="8">Efflux ABC transporter, permease protein</fullName>
    </submittedName>
</protein>
<evidence type="ECO:0000256" key="5">
    <source>
        <dbReference type="ARBA" id="ARBA00023136"/>
    </source>
</evidence>
<evidence type="ECO:0000256" key="4">
    <source>
        <dbReference type="ARBA" id="ARBA00022989"/>
    </source>
</evidence>
<evidence type="ECO:0000313" key="8">
    <source>
        <dbReference type="EMBL" id="EEP44107.1"/>
    </source>
</evidence>
<dbReference type="STRING" id="521003.COLINT_03065"/>
<dbReference type="HOGENOM" id="CLU_022800_5_0_11"/>
<dbReference type="InterPro" id="IPR052536">
    <property type="entry name" value="ABC-4_Integral_Memb_Prot"/>
</dbReference>
<feature type="transmembrane region" description="Helical" evidence="6">
    <location>
        <begin position="17"/>
        <end position="37"/>
    </location>
</feature>
<proteinExistence type="predicted"/>
<evidence type="ECO:0000256" key="1">
    <source>
        <dbReference type="ARBA" id="ARBA00004651"/>
    </source>
</evidence>
<feature type="transmembrane region" description="Helical" evidence="6">
    <location>
        <begin position="101"/>
        <end position="134"/>
    </location>
</feature>
<sequence length="307" mass="33586">MLCKLAWGNVRRAGKDYLVYLLTLTLAVSVFYAFNTISIQVDFVSMEEALSQLLGGIFSGLTFFLAAVMGFLMVYANGFIMKRRKKEFGLYQVLGMSRGQVARVMALETAIVSGAALVLGILFGVGVSQLMTFFTASIFKTQIANFHFFFSMQAFTLTVGCLFVIFLVTLAFNLLVVGRTSIIDLMSAGRKNEAIKTRNPMLSAVVFVLGAVLIGVAYYRLLRDGLPVDAPAAEMDAAMAQFSLTTGIVVAGTILFFFGLSGFLLRVLQSAKGLYWRGLNMFTLRQLSAKVNTVRENPVKGVLKTLP</sequence>
<dbReference type="PANTHER" id="PTHR46795:SF3">
    <property type="entry name" value="ABC TRANSPORTER PERMEASE"/>
    <property type="match status" value="1"/>
</dbReference>
<dbReference type="GO" id="GO:0005886">
    <property type="term" value="C:plasma membrane"/>
    <property type="evidence" value="ECO:0007669"/>
    <property type="project" value="UniProtKB-SubCell"/>
</dbReference>
<evidence type="ECO:0000256" key="2">
    <source>
        <dbReference type="ARBA" id="ARBA00022475"/>
    </source>
</evidence>
<keyword evidence="4 6" id="KW-1133">Transmembrane helix</keyword>
<keyword evidence="2" id="KW-1003">Cell membrane</keyword>
<dbReference type="PANTHER" id="PTHR46795">
    <property type="entry name" value="ABC TRANSPORTER PERMEASE-RELATED-RELATED"/>
    <property type="match status" value="1"/>
</dbReference>
<evidence type="ECO:0000256" key="3">
    <source>
        <dbReference type="ARBA" id="ARBA00022692"/>
    </source>
</evidence>
<dbReference type="EMBL" id="ABXH02000019">
    <property type="protein sequence ID" value="EEP44107.1"/>
    <property type="molecule type" value="Genomic_DNA"/>
</dbReference>
<keyword evidence="3 6" id="KW-0812">Transmembrane</keyword>
<evidence type="ECO:0000259" key="7">
    <source>
        <dbReference type="Pfam" id="PF02687"/>
    </source>
</evidence>
<comment type="subcellular location">
    <subcellularLocation>
        <location evidence="1">Cell membrane</location>
        <topology evidence="1">Multi-pass membrane protein</topology>
    </subcellularLocation>
</comment>
<dbReference type="RefSeq" id="WP_006723284.1">
    <property type="nucleotide sequence ID" value="NZ_GG692710.1"/>
</dbReference>
<feature type="transmembrane region" description="Helical" evidence="6">
    <location>
        <begin position="57"/>
        <end position="80"/>
    </location>
</feature>
<dbReference type="Pfam" id="PF02687">
    <property type="entry name" value="FtsX"/>
    <property type="match status" value="1"/>
</dbReference>
<keyword evidence="5 6" id="KW-0472">Membrane</keyword>
<feature type="transmembrane region" description="Helical" evidence="6">
    <location>
        <begin position="199"/>
        <end position="219"/>
    </location>
</feature>
<gene>
    <name evidence="8" type="ORF">COLINT_03065</name>
</gene>
<feature type="domain" description="ABC3 transporter permease C-terminal" evidence="7">
    <location>
        <begin position="61"/>
        <end position="180"/>
    </location>
</feature>
<dbReference type="InterPro" id="IPR003838">
    <property type="entry name" value="ABC3_permease_C"/>
</dbReference>
<evidence type="ECO:0000256" key="6">
    <source>
        <dbReference type="SAM" id="Phobius"/>
    </source>
</evidence>
<name>C4FAH3_9ACTN</name>
<comment type="caution">
    <text evidence="8">The sequence shown here is derived from an EMBL/GenBank/DDBJ whole genome shotgun (WGS) entry which is preliminary data.</text>
</comment>
<accession>C4FAH3</accession>
<organism evidence="8 9">
    <name type="scientific">Collinsella intestinalis DSM 13280</name>
    <dbReference type="NCBI Taxonomy" id="521003"/>
    <lineage>
        <taxon>Bacteria</taxon>
        <taxon>Bacillati</taxon>
        <taxon>Actinomycetota</taxon>
        <taxon>Coriobacteriia</taxon>
        <taxon>Coriobacteriales</taxon>
        <taxon>Coriobacteriaceae</taxon>
        <taxon>Collinsella</taxon>
    </lineage>
</organism>
<reference evidence="8 9" key="1">
    <citation type="submission" date="2009-04" db="EMBL/GenBank/DDBJ databases">
        <authorList>
            <person name="Weinstock G."/>
            <person name="Sodergren E."/>
            <person name="Clifton S."/>
            <person name="Fulton L."/>
            <person name="Fulton B."/>
            <person name="Courtney L."/>
            <person name="Fronick C."/>
            <person name="Harrison M."/>
            <person name="Strong C."/>
            <person name="Farmer C."/>
            <person name="Delahaunty K."/>
            <person name="Markovic C."/>
            <person name="Hall O."/>
            <person name="Minx P."/>
            <person name="Tomlinson C."/>
            <person name="Mitreva M."/>
            <person name="Nelson J."/>
            <person name="Hou S."/>
            <person name="Wollam A."/>
            <person name="Pepin K.H."/>
            <person name="Johnson M."/>
            <person name="Bhonagiri V."/>
            <person name="Nash W.E."/>
            <person name="Warren W."/>
            <person name="Chinwalla A."/>
            <person name="Mardis E.R."/>
            <person name="Wilson R.K."/>
        </authorList>
    </citation>
    <scope>NUCLEOTIDE SEQUENCE [LARGE SCALE GENOMIC DNA]</scope>
    <source>
        <strain evidence="8 9">DSM 13280</strain>
    </source>
</reference>
<evidence type="ECO:0000313" key="9">
    <source>
        <dbReference type="Proteomes" id="UP000003295"/>
    </source>
</evidence>
<dbReference type="eggNOG" id="COG0577">
    <property type="taxonomic scope" value="Bacteria"/>
</dbReference>